<dbReference type="OrthoDB" id="432234at2759"/>
<proteinExistence type="predicted"/>
<dbReference type="RefSeq" id="XP_033656183.1">
    <property type="nucleotide sequence ID" value="XM_033793818.1"/>
</dbReference>
<name>A0A6A6JQX5_WESOR</name>
<feature type="region of interest" description="Disordered" evidence="1">
    <location>
        <begin position="93"/>
        <end position="130"/>
    </location>
</feature>
<dbReference type="EMBL" id="ML986487">
    <property type="protein sequence ID" value="KAF2278644.1"/>
    <property type="molecule type" value="Genomic_DNA"/>
</dbReference>
<feature type="compositionally biased region" description="Low complexity" evidence="1">
    <location>
        <begin position="229"/>
        <end position="240"/>
    </location>
</feature>
<evidence type="ECO:0000313" key="3">
    <source>
        <dbReference type="Proteomes" id="UP000800097"/>
    </source>
</evidence>
<feature type="compositionally biased region" description="Polar residues" evidence="1">
    <location>
        <begin position="309"/>
        <end position="321"/>
    </location>
</feature>
<gene>
    <name evidence="2" type="ORF">EI97DRAFT_215735</name>
</gene>
<accession>A0A6A6JQX5</accession>
<protein>
    <submittedName>
        <fullName evidence="2">Uncharacterized protein</fullName>
    </submittedName>
</protein>
<evidence type="ECO:0000256" key="1">
    <source>
        <dbReference type="SAM" id="MobiDB-lite"/>
    </source>
</evidence>
<dbReference type="Proteomes" id="UP000800097">
    <property type="component" value="Unassembled WGS sequence"/>
</dbReference>
<keyword evidence="3" id="KW-1185">Reference proteome</keyword>
<feature type="compositionally biased region" description="Polar residues" evidence="1">
    <location>
        <begin position="93"/>
        <end position="105"/>
    </location>
</feature>
<reference evidence="2" key="1">
    <citation type="journal article" date="2020" name="Stud. Mycol.">
        <title>101 Dothideomycetes genomes: a test case for predicting lifestyles and emergence of pathogens.</title>
        <authorList>
            <person name="Haridas S."/>
            <person name="Albert R."/>
            <person name="Binder M."/>
            <person name="Bloem J."/>
            <person name="Labutti K."/>
            <person name="Salamov A."/>
            <person name="Andreopoulos B."/>
            <person name="Baker S."/>
            <person name="Barry K."/>
            <person name="Bills G."/>
            <person name="Bluhm B."/>
            <person name="Cannon C."/>
            <person name="Castanera R."/>
            <person name="Culley D."/>
            <person name="Daum C."/>
            <person name="Ezra D."/>
            <person name="Gonzalez J."/>
            <person name="Henrissat B."/>
            <person name="Kuo A."/>
            <person name="Liang C."/>
            <person name="Lipzen A."/>
            <person name="Lutzoni F."/>
            <person name="Magnuson J."/>
            <person name="Mondo S."/>
            <person name="Nolan M."/>
            <person name="Ohm R."/>
            <person name="Pangilinan J."/>
            <person name="Park H.-J."/>
            <person name="Ramirez L."/>
            <person name="Alfaro M."/>
            <person name="Sun H."/>
            <person name="Tritt A."/>
            <person name="Yoshinaga Y."/>
            <person name="Zwiers L.-H."/>
            <person name="Turgeon B."/>
            <person name="Goodwin S."/>
            <person name="Spatafora J."/>
            <person name="Crous P."/>
            <person name="Grigoriev I."/>
        </authorList>
    </citation>
    <scope>NUCLEOTIDE SEQUENCE</scope>
    <source>
        <strain evidence="2">CBS 379.55</strain>
    </source>
</reference>
<dbReference type="GeneID" id="54546993"/>
<feature type="region of interest" description="Disordered" evidence="1">
    <location>
        <begin position="196"/>
        <end position="349"/>
    </location>
</feature>
<dbReference type="AlphaFoldDB" id="A0A6A6JQX5"/>
<sequence length="383" mass="42281">MCLAAFFLPFPLLIFAFLTCMLAALYRARASPRLPPQASSPILRPVHSHSKYGYLATRPHSTIMFKKAVAKENASPVAVKAVAQQRTLLSSFRHTGSTQSSTSRPLSVASANIVRESERRTSAGYGAKRTSSGLVKALEPQENFEYPPLSISGNNSSRTSVETSAAIGEKGIVFDENDFDSDIDLDVEDLATKDTVKYPTLPQSPNNHKPRDSGYGFVDLDNGLEGLDSSLPVPWSSSPVEHFQPPPVRPAQPTKRRTLPWLEKGSQIESSKQLEDSPEPESTRSKKRRLPESGDATPKPKDATREYPWNTTASAVKQQQKSLREAKKALTKTNTGDEEEKKKAIAQKKKNTVHRIFLSEEQQHVLQLVTEYKKSVFFTGSAG</sequence>
<evidence type="ECO:0000313" key="2">
    <source>
        <dbReference type="EMBL" id="KAF2278644.1"/>
    </source>
</evidence>
<organism evidence="2 3">
    <name type="scientific">Westerdykella ornata</name>
    <dbReference type="NCBI Taxonomy" id="318751"/>
    <lineage>
        <taxon>Eukaryota</taxon>
        <taxon>Fungi</taxon>
        <taxon>Dikarya</taxon>
        <taxon>Ascomycota</taxon>
        <taxon>Pezizomycotina</taxon>
        <taxon>Dothideomycetes</taxon>
        <taxon>Pleosporomycetidae</taxon>
        <taxon>Pleosporales</taxon>
        <taxon>Sporormiaceae</taxon>
        <taxon>Westerdykella</taxon>
    </lineage>
</organism>